<evidence type="ECO:0000256" key="2">
    <source>
        <dbReference type="ARBA" id="ARBA00022692"/>
    </source>
</evidence>
<evidence type="ECO:0000256" key="4">
    <source>
        <dbReference type="ARBA" id="ARBA00023136"/>
    </source>
</evidence>
<keyword evidence="4 5" id="KW-0472">Membrane</keyword>
<proteinExistence type="predicted"/>
<gene>
    <name evidence="6" type="ORF">NQ317_009718</name>
</gene>
<organism evidence="6 7">
    <name type="scientific">Molorchus minor</name>
    <dbReference type="NCBI Taxonomy" id="1323400"/>
    <lineage>
        <taxon>Eukaryota</taxon>
        <taxon>Metazoa</taxon>
        <taxon>Ecdysozoa</taxon>
        <taxon>Arthropoda</taxon>
        <taxon>Hexapoda</taxon>
        <taxon>Insecta</taxon>
        <taxon>Pterygota</taxon>
        <taxon>Neoptera</taxon>
        <taxon>Endopterygota</taxon>
        <taxon>Coleoptera</taxon>
        <taxon>Polyphaga</taxon>
        <taxon>Cucujiformia</taxon>
        <taxon>Chrysomeloidea</taxon>
        <taxon>Cerambycidae</taxon>
        <taxon>Lamiinae</taxon>
        <taxon>Monochamini</taxon>
        <taxon>Molorchus</taxon>
    </lineage>
</organism>
<keyword evidence="3 5" id="KW-1133">Transmembrane helix</keyword>
<evidence type="ECO:0000256" key="1">
    <source>
        <dbReference type="ARBA" id="ARBA00004141"/>
    </source>
</evidence>
<dbReference type="Pfam" id="PF10242">
    <property type="entry name" value="L_HMGIC_fpl"/>
    <property type="match status" value="1"/>
</dbReference>
<keyword evidence="7" id="KW-1185">Reference proteome</keyword>
<dbReference type="PROSITE" id="PS51257">
    <property type="entry name" value="PROKAR_LIPOPROTEIN"/>
    <property type="match status" value="1"/>
</dbReference>
<dbReference type="Proteomes" id="UP001162164">
    <property type="component" value="Unassembled WGS sequence"/>
</dbReference>
<sequence length="168" mass="18481">MFFRCVRVHSQISERQGTKRKKEHPAASMIAGCACFPAGWADDNVRRVCGATSDKYALGTCGIRWAYLLAAIGCLDAVILSTLAFILATRHVRLQPDPHYAAASLFKGYVGDSAMVKGSRKSMSIHPVVLMHPQDDTYSPSFLKGLSLDRQHSGHCSHPHSVPRNFQL</sequence>
<dbReference type="PANTHER" id="PTHR12489">
    <property type="entry name" value="LIPOMA HMGIC FUSION PARTNER-LIKE PROTEIN"/>
    <property type="match status" value="1"/>
</dbReference>
<keyword evidence="2 5" id="KW-0812">Transmembrane</keyword>
<dbReference type="EMBL" id="JAPWTJ010000647">
    <property type="protein sequence ID" value="KAJ8976626.1"/>
    <property type="molecule type" value="Genomic_DNA"/>
</dbReference>
<name>A0ABQ9JEJ9_9CUCU</name>
<feature type="transmembrane region" description="Helical" evidence="5">
    <location>
        <begin position="65"/>
        <end position="88"/>
    </location>
</feature>
<dbReference type="PANTHER" id="PTHR12489:SF1">
    <property type="entry name" value="LP10272P"/>
    <property type="match status" value="1"/>
</dbReference>
<evidence type="ECO:0000313" key="6">
    <source>
        <dbReference type="EMBL" id="KAJ8976626.1"/>
    </source>
</evidence>
<reference evidence="6" key="1">
    <citation type="journal article" date="2023" name="Insect Mol. Biol.">
        <title>Genome sequencing provides insights into the evolution of gene families encoding plant cell wall-degrading enzymes in longhorned beetles.</title>
        <authorList>
            <person name="Shin N.R."/>
            <person name="Okamura Y."/>
            <person name="Kirsch R."/>
            <person name="Pauchet Y."/>
        </authorList>
    </citation>
    <scope>NUCLEOTIDE SEQUENCE</scope>
    <source>
        <strain evidence="6">MMC_N1</strain>
    </source>
</reference>
<evidence type="ECO:0000313" key="7">
    <source>
        <dbReference type="Proteomes" id="UP001162164"/>
    </source>
</evidence>
<protein>
    <submittedName>
        <fullName evidence="6">Uncharacterized protein</fullName>
    </submittedName>
</protein>
<evidence type="ECO:0000256" key="5">
    <source>
        <dbReference type="SAM" id="Phobius"/>
    </source>
</evidence>
<evidence type="ECO:0000256" key="3">
    <source>
        <dbReference type="ARBA" id="ARBA00022989"/>
    </source>
</evidence>
<comment type="subcellular location">
    <subcellularLocation>
        <location evidence="1">Membrane</location>
        <topology evidence="1">Multi-pass membrane protein</topology>
    </subcellularLocation>
</comment>
<accession>A0ABQ9JEJ9</accession>
<dbReference type="InterPro" id="IPR019372">
    <property type="entry name" value="LHFPL"/>
</dbReference>
<comment type="caution">
    <text evidence="6">The sequence shown here is derived from an EMBL/GenBank/DDBJ whole genome shotgun (WGS) entry which is preliminary data.</text>
</comment>